<dbReference type="Gene3D" id="3.30.700.10">
    <property type="entry name" value="Glycoprotein, Type 4 Pilin"/>
    <property type="match status" value="1"/>
</dbReference>
<dbReference type="NCBIfam" id="TIGR02532">
    <property type="entry name" value="IV_pilin_GFxxxE"/>
    <property type="match status" value="1"/>
</dbReference>
<dbReference type="GO" id="GO:0015627">
    <property type="term" value="C:type II protein secretion system complex"/>
    <property type="evidence" value="ECO:0007669"/>
    <property type="project" value="InterPro"/>
</dbReference>
<keyword evidence="2" id="KW-1133">Transmembrane helix</keyword>
<keyword evidence="2" id="KW-0812">Transmembrane</keyword>
<name>A0A1M6F3M9_9FIRM</name>
<keyword evidence="4" id="KW-1185">Reference proteome</keyword>
<dbReference type="SUPFAM" id="SSF54523">
    <property type="entry name" value="Pili subunits"/>
    <property type="match status" value="1"/>
</dbReference>
<reference evidence="3 4" key="1">
    <citation type="submission" date="2016-11" db="EMBL/GenBank/DDBJ databases">
        <authorList>
            <person name="Jaros S."/>
            <person name="Januszkiewicz K."/>
            <person name="Wedrychowicz H."/>
        </authorList>
    </citation>
    <scope>NUCLEOTIDE SEQUENCE [LARGE SCALE GENOMIC DNA]</scope>
    <source>
        <strain evidence="3 4">DSM 19022</strain>
    </source>
</reference>
<accession>A0A1M6F3M9</accession>
<dbReference type="PANTHER" id="PTHR30093">
    <property type="entry name" value="GENERAL SECRETION PATHWAY PROTEIN G"/>
    <property type="match status" value="1"/>
</dbReference>
<dbReference type="EMBL" id="FQZS01000011">
    <property type="protein sequence ID" value="SHI92256.1"/>
    <property type="molecule type" value="Genomic_DNA"/>
</dbReference>
<evidence type="ECO:0000256" key="2">
    <source>
        <dbReference type="SAM" id="Phobius"/>
    </source>
</evidence>
<keyword evidence="1" id="KW-0488">Methylation</keyword>
<evidence type="ECO:0000313" key="3">
    <source>
        <dbReference type="EMBL" id="SHI92256.1"/>
    </source>
</evidence>
<gene>
    <name evidence="3" type="ORF">SAMN02745176_01799</name>
</gene>
<feature type="transmembrane region" description="Helical" evidence="2">
    <location>
        <begin position="15"/>
        <end position="35"/>
    </location>
</feature>
<dbReference type="InterPro" id="IPR000983">
    <property type="entry name" value="Bac_GSPG_pilin"/>
</dbReference>
<dbReference type="InterPro" id="IPR045584">
    <property type="entry name" value="Pilin-like"/>
</dbReference>
<dbReference type="AlphaFoldDB" id="A0A1M6F3M9"/>
<organism evidence="3 4">
    <name type="scientific">Lutispora thermophila DSM 19022</name>
    <dbReference type="NCBI Taxonomy" id="1122184"/>
    <lineage>
        <taxon>Bacteria</taxon>
        <taxon>Bacillati</taxon>
        <taxon>Bacillota</taxon>
        <taxon>Clostridia</taxon>
        <taxon>Lutisporales</taxon>
        <taxon>Lutisporaceae</taxon>
        <taxon>Lutispora</taxon>
    </lineage>
</organism>
<dbReference type="STRING" id="1122184.SAMN02745176_01799"/>
<sequence>MIIWSIEKIKNKKGFTFIELVLVIAVLGILSTIAVPKYTSSWESAERTAVEANLRTIDSAIAIYEAQNGSLPEGSKIEDLVGKTLQSKPKGPGDAVYDINYDKTNKVWKAIVSGNVGGKQLDKQSLPIDWKQSE</sequence>
<dbReference type="GO" id="GO:0015628">
    <property type="term" value="P:protein secretion by the type II secretion system"/>
    <property type="evidence" value="ECO:0007669"/>
    <property type="project" value="InterPro"/>
</dbReference>
<protein>
    <submittedName>
        <fullName evidence="3">Type IV pilus assembly protein PilA</fullName>
    </submittedName>
</protein>
<evidence type="ECO:0000313" key="4">
    <source>
        <dbReference type="Proteomes" id="UP000184442"/>
    </source>
</evidence>
<dbReference type="PRINTS" id="PR00813">
    <property type="entry name" value="BCTERIALGSPG"/>
</dbReference>
<dbReference type="Pfam" id="PF07963">
    <property type="entry name" value="N_methyl"/>
    <property type="match status" value="1"/>
</dbReference>
<dbReference type="InterPro" id="IPR012902">
    <property type="entry name" value="N_methyl_site"/>
</dbReference>
<keyword evidence="2" id="KW-0472">Membrane</keyword>
<dbReference type="RefSeq" id="WP_175548396.1">
    <property type="nucleotide sequence ID" value="NZ_FQZS01000011.1"/>
</dbReference>
<evidence type="ECO:0000256" key="1">
    <source>
        <dbReference type="ARBA" id="ARBA00022481"/>
    </source>
</evidence>
<proteinExistence type="predicted"/>
<dbReference type="Proteomes" id="UP000184442">
    <property type="component" value="Unassembled WGS sequence"/>
</dbReference>